<evidence type="ECO:0000256" key="1">
    <source>
        <dbReference type="ARBA" id="ARBA00022729"/>
    </source>
</evidence>
<feature type="domain" description="Outer membrane protein beta-barrel" evidence="3">
    <location>
        <begin position="8"/>
        <end position="197"/>
    </location>
</feature>
<dbReference type="Gene3D" id="2.40.160.20">
    <property type="match status" value="1"/>
</dbReference>
<evidence type="ECO:0000256" key="2">
    <source>
        <dbReference type="SAM" id="SignalP"/>
    </source>
</evidence>
<dbReference type="AlphaFoldDB" id="A0A1H9E845"/>
<feature type="chain" id="PRO_5011669186" evidence="2">
    <location>
        <begin position="20"/>
        <end position="197"/>
    </location>
</feature>
<organism evidence="4 5">
    <name type="scientific">Flavobacterium urocaniciphilum</name>
    <dbReference type="NCBI Taxonomy" id="1299341"/>
    <lineage>
        <taxon>Bacteria</taxon>
        <taxon>Pseudomonadati</taxon>
        <taxon>Bacteroidota</taxon>
        <taxon>Flavobacteriia</taxon>
        <taxon>Flavobacteriales</taxon>
        <taxon>Flavobacteriaceae</taxon>
        <taxon>Flavobacterium</taxon>
    </lineage>
</organism>
<sequence>MKKVLLSAIAVFSLTFANAQEEEKGTGMGFGKGDLFMSGALSIGSQKTGDVKANGFEIEPKIGYFVSENIAIGGKIGYASMKAENAGVDTNDMSALSLGAFGRYYFTPASQFSLFGELGVDYSTIDDNLADVQQKELGLGLGLGLNYFVSDNWSIEATWAGLGYTSNDNGGNGAEKTNSFGLGGDLRAISFGVNYKF</sequence>
<dbReference type="SUPFAM" id="SSF56925">
    <property type="entry name" value="OMPA-like"/>
    <property type="match status" value="1"/>
</dbReference>
<dbReference type="InterPro" id="IPR011250">
    <property type="entry name" value="OMP/PagP_B-barrel"/>
</dbReference>
<dbReference type="InterPro" id="IPR027385">
    <property type="entry name" value="Beta-barrel_OMP"/>
</dbReference>
<dbReference type="Proteomes" id="UP000198648">
    <property type="component" value="Unassembled WGS sequence"/>
</dbReference>
<name>A0A1H9E845_9FLAO</name>
<dbReference type="STRING" id="1299341.SAMN05444005_11054"/>
<keyword evidence="5" id="KW-1185">Reference proteome</keyword>
<dbReference type="RefSeq" id="WP_091470269.1">
    <property type="nucleotide sequence ID" value="NZ_FOEI01000010.1"/>
</dbReference>
<feature type="signal peptide" evidence="2">
    <location>
        <begin position="1"/>
        <end position="19"/>
    </location>
</feature>
<keyword evidence="1 2" id="KW-0732">Signal</keyword>
<protein>
    <submittedName>
        <fullName evidence="4">Outer membrane protein</fullName>
    </submittedName>
</protein>
<gene>
    <name evidence="4" type="ORF">SAMN05444005_11054</name>
</gene>
<evidence type="ECO:0000313" key="4">
    <source>
        <dbReference type="EMBL" id="SEQ21900.1"/>
    </source>
</evidence>
<dbReference type="OrthoDB" id="945117at2"/>
<evidence type="ECO:0000259" key="3">
    <source>
        <dbReference type="Pfam" id="PF13505"/>
    </source>
</evidence>
<accession>A0A1H9E845</accession>
<reference evidence="4 5" key="1">
    <citation type="submission" date="2016-10" db="EMBL/GenBank/DDBJ databases">
        <authorList>
            <person name="de Groot N.N."/>
        </authorList>
    </citation>
    <scope>NUCLEOTIDE SEQUENCE [LARGE SCALE GENOMIC DNA]</scope>
    <source>
        <strain evidence="4 5">DSM 27078</strain>
    </source>
</reference>
<evidence type="ECO:0000313" key="5">
    <source>
        <dbReference type="Proteomes" id="UP000198648"/>
    </source>
</evidence>
<proteinExistence type="predicted"/>
<dbReference type="Pfam" id="PF13505">
    <property type="entry name" value="OMP_b-brl"/>
    <property type="match status" value="1"/>
</dbReference>
<dbReference type="EMBL" id="FOEI01000010">
    <property type="protein sequence ID" value="SEQ21900.1"/>
    <property type="molecule type" value="Genomic_DNA"/>
</dbReference>